<accession>A0A6M1R4Q6</accession>
<dbReference type="EMBL" id="JAALAA010000005">
    <property type="protein sequence ID" value="NGN92628.1"/>
    <property type="molecule type" value="Genomic_DNA"/>
</dbReference>
<reference evidence="1 2" key="1">
    <citation type="submission" date="2020-02" db="EMBL/GenBank/DDBJ databases">
        <title>Whole-genome analyses of novel actinobacteria.</title>
        <authorList>
            <person name="Sahin N."/>
        </authorList>
    </citation>
    <scope>NUCLEOTIDE SEQUENCE [LARGE SCALE GENOMIC DNA]</scope>
    <source>
        <strain evidence="1 2">KC13</strain>
    </source>
</reference>
<comment type="caution">
    <text evidence="1">The sequence shown here is derived from an EMBL/GenBank/DDBJ whole genome shotgun (WGS) entry which is preliminary data.</text>
</comment>
<proteinExistence type="predicted"/>
<sequence length="86" mass="9634">MTETLNQEDSGWTADDIQNAVYAVLDEAFAGEPEIFHRVINRYGVLLRSRSQREALSVLCAEGLAERGKGKGRNGRARPIYRRVAL</sequence>
<organism evidence="1 2">
    <name type="scientific">Nocardioides turkmenicus</name>
    <dbReference type="NCBI Taxonomy" id="2711220"/>
    <lineage>
        <taxon>Bacteria</taxon>
        <taxon>Bacillati</taxon>
        <taxon>Actinomycetota</taxon>
        <taxon>Actinomycetes</taxon>
        <taxon>Propionibacteriales</taxon>
        <taxon>Nocardioidaceae</taxon>
        <taxon>Nocardioides</taxon>
    </lineage>
</organism>
<evidence type="ECO:0000313" key="2">
    <source>
        <dbReference type="Proteomes" id="UP000483261"/>
    </source>
</evidence>
<dbReference type="RefSeq" id="WP_165110379.1">
    <property type="nucleotide sequence ID" value="NZ_JAALAA010000005.1"/>
</dbReference>
<keyword evidence="2" id="KW-1185">Reference proteome</keyword>
<protein>
    <submittedName>
        <fullName evidence="1">Uncharacterized protein</fullName>
    </submittedName>
</protein>
<name>A0A6M1R4Q6_9ACTN</name>
<dbReference type="AlphaFoldDB" id="A0A6M1R4Q6"/>
<evidence type="ECO:0000313" key="1">
    <source>
        <dbReference type="EMBL" id="NGN92628.1"/>
    </source>
</evidence>
<gene>
    <name evidence="1" type="ORF">G5C66_07730</name>
</gene>
<dbReference type="Proteomes" id="UP000483261">
    <property type="component" value="Unassembled WGS sequence"/>
</dbReference>